<evidence type="ECO:0000256" key="1">
    <source>
        <dbReference type="SAM" id="SignalP"/>
    </source>
</evidence>
<dbReference type="EMBL" id="FNCG01000016">
    <property type="protein sequence ID" value="SDI12919.1"/>
    <property type="molecule type" value="Genomic_DNA"/>
</dbReference>
<sequence>MKKFYCLVLIVLAAFTACKKGELSSTGGEDNGCISRVKRDYSDSNRVELATAITLLQKNNIPVNGLVIYRVILNDSISNNGPLNIYQHVIAYEESKGLPIFNSGIGYHFRNEVFSTTIGRRYGTLSLNTTATAPLLQIRKIFIDAFKKDGYTIDNRVNESSCLNAEFGYYNLTPDTPDQPHFAKVWKVTFMNYDYPVAYIQDDNRKLLSYFNGLLTLNKTNKK</sequence>
<evidence type="ECO:0000313" key="3">
    <source>
        <dbReference type="Proteomes" id="UP000199705"/>
    </source>
</evidence>
<dbReference type="RefSeq" id="WP_091173445.1">
    <property type="nucleotide sequence ID" value="NZ_CP071878.2"/>
</dbReference>
<gene>
    <name evidence="2" type="ORF">SAMN05192573_116101</name>
</gene>
<dbReference type="STRING" id="551996.SAMN05192573_116101"/>
<evidence type="ECO:0000313" key="2">
    <source>
        <dbReference type="EMBL" id="SDI12919.1"/>
    </source>
</evidence>
<dbReference type="Proteomes" id="UP000199705">
    <property type="component" value="Unassembled WGS sequence"/>
</dbReference>
<evidence type="ECO:0008006" key="4">
    <source>
        <dbReference type="Google" id="ProtNLM"/>
    </source>
</evidence>
<proteinExistence type="predicted"/>
<reference evidence="3" key="1">
    <citation type="submission" date="2016-10" db="EMBL/GenBank/DDBJ databases">
        <authorList>
            <person name="Varghese N."/>
            <person name="Submissions S."/>
        </authorList>
    </citation>
    <scope>NUCLEOTIDE SEQUENCE [LARGE SCALE GENOMIC DNA]</scope>
    <source>
        <strain evidence="3">Gh-67</strain>
    </source>
</reference>
<feature type="chain" id="PRO_5011678420" description="DUF4136 domain-containing protein" evidence="1">
    <location>
        <begin position="20"/>
        <end position="223"/>
    </location>
</feature>
<keyword evidence="1" id="KW-0732">Signal</keyword>
<dbReference type="AlphaFoldDB" id="A0A1G8I1W8"/>
<protein>
    <recommendedName>
        <fullName evidence="4">DUF4136 domain-containing protein</fullName>
    </recommendedName>
</protein>
<keyword evidence="3" id="KW-1185">Reference proteome</keyword>
<name>A0A1G8I1W8_9SPHI</name>
<organism evidence="2 3">
    <name type="scientific">Mucilaginibacter gossypii</name>
    <dbReference type="NCBI Taxonomy" id="551996"/>
    <lineage>
        <taxon>Bacteria</taxon>
        <taxon>Pseudomonadati</taxon>
        <taxon>Bacteroidota</taxon>
        <taxon>Sphingobacteriia</taxon>
        <taxon>Sphingobacteriales</taxon>
        <taxon>Sphingobacteriaceae</taxon>
        <taxon>Mucilaginibacter</taxon>
    </lineage>
</organism>
<feature type="signal peptide" evidence="1">
    <location>
        <begin position="1"/>
        <end position="19"/>
    </location>
</feature>
<accession>A0A1G8I1W8</accession>
<dbReference type="PROSITE" id="PS51257">
    <property type="entry name" value="PROKAR_LIPOPROTEIN"/>
    <property type="match status" value="1"/>
</dbReference>